<dbReference type="Gene3D" id="2.30.30.40">
    <property type="entry name" value="SH3 Domains"/>
    <property type="match status" value="1"/>
</dbReference>
<dbReference type="PANTHER" id="PTHR21666:SF268">
    <property type="entry name" value="PEPTIDASE M23 DOMAIN-CONTAINING PROTEIN"/>
    <property type="match status" value="1"/>
</dbReference>
<protein>
    <submittedName>
        <fullName evidence="2">M23 family metallopeptidase</fullName>
    </submittedName>
</protein>
<dbReference type="InterPro" id="IPR050570">
    <property type="entry name" value="Cell_wall_metabolism_enzyme"/>
</dbReference>
<dbReference type="EMBL" id="JAPDHW010000006">
    <property type="protein sequence ID" value="MCW3168826.1"/>
    <property type="molecule type" value="Genomic_DNA"/>
</dbReference>
<sequence>MFRPKPLLLILIFLLFIISCDGLKIPKNVFDPSERAKYERSFSGADSLMTQWKKDFSAAAASQLKIKDGASLLVNTGNSKSVALGYSIELKKGDLLVIETEMADANKKIFIDLLNQSSGSEIMKTDLIKNSSFSKQIQEDGWCKLVIQPEIGFAGLFKIKIYTQPSLQFPVAGKGNKNVQSFWGASRDGGGRSHEGVDIFAPKGTPVVAVANGYITRTGNQGLGGKQVWLRDDEVGNSHYYAHLDSVLTEGGRKVKTGDTLGLVGNTGNAAGGATHLHFGIYSTGGAVDPYPFIRERSVPKFISQSTSEQFSGKNLKSGSNLRSGSGTEYEVLSTASSKVQVTVIAAHGNWSHVKTDDGREGFVKGTQIEK</sequence>
<evidence type="ECO:0000313" key="2">
    <source>
        <dbReference type="EMBL" id="MCW3168826.1"/>
    </source>
</evidence>
<dbReference type="PROSITE" id="PS51781">
    <property type="entry name" value="SH3B"/>
    <property type="match status" value="1"/>
</dbReference>
<evidence type="ECO:0000259" key="1">
    <source>
        <dbReference type="PROSITE" id="PS51781"/>
    </source>
</evidence>
<accession>A0ABT3HYF3</accession>
<proteinExistence type="predicted"/>
<dbReference type="InterPro" id="IPR016047">
    <property type="entry name" value="M23ase_b-sheet_dom"/>
</dbReference>
<dbReference type="RefSeq" id="WP_264750015.1">
    <property type="nucleotide sequence ID" value="NZ_JAPDHW010000006.1"/>
</dbReference>
<evidence type="ECO:0000313" key="3">
    <source>
        <dbReference type="Proteomes" id="UP001163731"/>
    </source>
</evidence>
<comment type="caution">
    <text evidence="2">The sequence shown here is derived from an EMBL/GenBank/DDBJ whole genome shotgun (WGS) entry which is preliminary data.</text>
</comment>
<keyword evidence="3" id="KW-1185">Reference proteome</keyword>
<dbReference type="Gene3D" id="2.70.70.10">
    <property type="entry name" value="Glucose Permease (Domain IIA)"/>
    <property type="match status" value="1"/>
</dbReference>
<name>A0ABT3HYF3_9FLAO</name>
<dbReference type="Proteomes" id="UP001163731">
    <property type="component" value="Unassembled WGS sequence"/>
</dbReference>
<dbReference type="SUPFAM" id="SSF51261">
    <property type="entry name" value="Duplicated hybrid motif"/>
    <property type="match status" value="1"/>
</dbReference>
<feature type="domain" description="SH3b" evidence="1">
    <location>
        <begin position="306"/>
        <end position="371"/>
    </location>
</feature>
<dbReference type="InterPro" id="IPR011055">
    <property type="entry name" value="Dup_hybrid_motif"/>
</dbReference>
<dbReference type="PROSITE" id="PS51257">
    <property type="entry name" value="PROKAR_LIPOPROTEIN"/>
    <property type="match status" value="1"/>
</dbReference>
<dbReference type="Pfam" id="PF08239">
    <property type="entry name" value="SH3_3"/>
    <property type="match status" value="1"/>
</dbReference>
<dbReference type="Pfam" id="PF01551">
    <property type="entry name" value="Peptidase_M23"/>
    <property type="match status" value="1"/>
</dbReference>
<dbReference type="CDD" id="cd12797">
    <property type="entry name" value="M23_peptidase"/>
    <property type="match status" value="1"/>
</dbReference>
<reference evidence="2" key="1">
    <citation type="submission" date="2022-10" db="EMBL/GenBank/DDBJ databases">
        <title>Chryseobacterium babae sp. nov. isolated from the gut of the beetle Oryctes rhinoceros, and Chryseobacterium kimseyorum sp. nov., isolated from a stick insect rearing cage.</title>
        <authorList>
            <person name="Shelomi M."/>
            <person name="Han C.-J."/>
            <person name="Chen W.-M."/>
            <person name="Chen H.-K."/>
            <person name="Liaw S.-J."/>
            <person name="Muhle E."/>
            <person name="Clermont D."/>
        </authorList>
    </citation>
    <scope>NUCLEOTIDE SEQUENCE</scope>
    <source>
        <strain evidence="2">09-1422</strain>
    </source>
</reference>
<dbReference type="PANTHER" id="PTHR21666">
    <property type="entry name" value="PEPTIDASE-RELATED"/>
    <property type="match status" value="1"/>
</dbReference>
<gene>
    <name evidence="2" type="ORF">OMO38_09860</name>
</gene>
<dbReference type="InterPro" id="IPR003646">
    <property type="entry name" value="SH3-like_bac-type"/>
</dbReference>
<organism evidence="2 3">
    <name type="scientific">Chryseobacterium kimseyorum</name>
    <dbReference type="NCBI Taxonomy" id="2984028"/>
    <lineage>
        <taxon>Bacteria</taxon>
        <taxon>Pseudomonadati</taxon>
        <taxon>Bacteroidota</taxon>
        <taxon>Flavobacteriia</taxon>
        <taxon>Flavobacteriales</taxon>
        <taxon>Weeksellaceae</taxon>
        <taxon>Chryseobacterium group</taxon>
        <taxon>Chryseobacterium</taxon>
    </lineage>
</organism>